<dbReference type="GO" id="GO:0008233">
    <property type="term" value="F:peptidase activity"/>
    <property type="evidence" value="ECO:0007669"/>
    <property type="project" value="UniProtKB-KW"/>
</dbReference>
<sequence>MNFKTAEVKIKAGPADDLEDGEFVVYAATFTRVPDAYGDVIAPGAFTNTIKEWKQSGNTLPGLFGHRTDDPDYWVASAADMGQDHHGWWVRGKFDLDLPKGRQVYRLVKSRRLTQMSFAFDVLDSATVTLEDGTKANELRALKVYEFSFVAVGANQDTSVVAVKDAVNAVATGMKAGRVLAQKHLDGLHTAIDAIQAVIDAAEVNQTNDQEKASAEPAVKPEEPAGAKGQEQHVPASARALAAQAACAVITTL</sequence>
<reference evidence="6 7" key="1">
    <citation type="submission" date="2018-06" db="EMBL/GenBank/DDBJ databases">
        <authorList>
            <consortium name="Pathogen Informatics"/>
            <person name="Doyle S."/>
        </authorList>
    </citation>
    <scope>NUCLEOTIDE SEQUENCE [LARGE SCALE GENOMIC DNA]</scope>
    <source>
        <strain evidence="6 7">NCTC11535</strain>
    </source>
</reference>
<evidence type="ECO:0000256" key="2">
    <source>
        <dbReference type="ARBA" id="ARBA00022670"/>
    </source>
</evidence>
<dbReference type="InterPro" id="IPR054613">
    <property type="entry name" value="Peptidase_S78_dom"/>
</dbReference>
<feature type="compositionally biased region" description="Basic and acidic residues" evidence="4">
    <location>
        <begin position="209"/>
        <end position="225"/>
    </location>
</feature>
<evidence type="ECO:0000259" key="5">
    <source>
        <dbReference type="Pfam" id="PF04586"/>
    </source>
</evidence>
<dbReference type="Pfam" id="PF04586">
    <property type="entry name" value="Peptidase_S78"/>
    <property type="match status" value="1"/>
</dbReference>
<dbReference type="RefSeq" id="WP_111836735.1">
    <property type="nucleotide sequence ID" value="NZ_UAPQ01000008.1"/>
</dbReference>
<evidence type="ECO:0000313" key="6">
    <source>
        <dbReference type="EMBL" id="SPT53793.1"/>
    </source>
</evidence>
<keyword evidence="7" id="KW-1185">Reference proteome</keyword>
<evidence type="ECO:0000256" key="4">
    <source>
        <dbReference type="SAM" id="MobiDB-lite"/>
    </source>
</evidence>
<dbReference type="GO" id="GO:0006508">
    <property type="term" value="P:proteolysis"/>
    <property type="evidence" value="ECO:0007669"/>
    <property type="project" value="UniProtKB-KW"/>
</dbReference>
<evidence type="ECO:0000256" key="3">
    <source>
        <dbReference type="ARBA" id="ARBA00022801"/>
    </source>
</evidence>
<protein>
    <submittedName>
        <fullName evidence="6">Phage prohead protease, HK97 family</fullName>
    </submittedName>
</protein>
<proteinExistence type="predicted"/>
<feature type="domain" description="Prohead serine protease" evidence="5">
    <location>
        <begin position="19"/>
        <end position="169"/>
    </location>
</feature>
<keyword evidence="3" id="KW-0378">Hydrolase</keyword>
<evidence type="ECO:0000256" key="1">
    <source>
        <dbReference type="ARBA" id="ARBA00022612"/>
    </source>
</evidence>
<keyword evidence="2 6" id="KW-0645">Protease</keyword>
<organism evidence="6 7">
    <name type="scientific">Actinomyces bovis</name>
    <dbReference type="NCBI Taxonomy" id="1658"/>
    <lineage>
        <taxon>Bacteria</taxon>
        <taxon>Bacillati</taxon>
        <taxon>Actinomycetota</taxon>
        <taxon>Actinomycetes</taxon>
        <taxon>Actinomycetales</taxon>
        <taxon>Actinomycetaceae</taxon>
        <taxon>Actinomyces</taxon>
    </lineage>
</organism>
<gene>
    <name evidence="6" type="ORF">NCTC11535_01477</name>
</gene>
<dbReference type="InterPro" id="IPR006433">
    <property type="entry name" value="Prohead_protease"/>
</dbReference>
<dbReference type="NCBIfam" id="TIGR01543">
    <property type="entry name" value="proheadase_HK97"/>
    <property type="match status" value="1"/>
</dbReference>
<dbReference type="Proteomes" id="UP000250006">
    <property type="component" value="Unassembled WGS sequence"/>
</dbReference>
<dbReference type="EMBL" id="UAPQ01000008">
    <property type="protein sequence ID" value="SPT53793.1"/>
    <property type="molecule type" value="Genomic_DNA"/>
</dbReference>
<name>A0ABY1VNW1_9ACTO</name>
<accession>A0ABY1VNW1</accession>
<comment type="caution">
    <text evidence="6">The sequence shown here is derived from an EMBL/GenBank/DDBJ whole genome shotgun (WGS) entry which is preliminary data.</text>
</comment>
<feature type="region of interest" description="Disordered" evidence="4">
    <location>
        <begin position="206"/>
        <end position="233"/>
    </location>
</feature>
<keyword evidence="1" id="KW-1188">Viral release from host cell</keyword>
<evidence type="ECO:0000313" key="7">
    <source>
        <dbReference type="Proteomes" id="UP000250006"/>
    </source>
</evidence>